<evidence type="ECO:0000313" key="1">
    <source>
        <dbReference type="EMBL" id="MBT1702932.1"/>
    </source>
</evidence>
<comment type="caution">
    <text evidence="1">The sequence shown here is derived from an EMBL/GenBank/DDBJ whole genome shotgun (WGS) entry which is preliminary data.</text>
</comment>
<organism evidence="1 2">
    <name type="scientific">Chryseosolibacter indicus</name>
    <dbReference type="NCBI Taxonomy" id="2782351"/>
    <lineage>
        <taxon>Bacteria</taxon>
        <taxon>Pseudomonadati</taxon>
        <taxon>Bacteroidota</taxon>
        <taxon>Cytophagia</taxon>
        <taxon>Cytophagales</taxon>
        <taxon>Chryseotaleaceae</taxon>
        <taxon>Chryseosolibacter</taxon>
    </lineage>
</organism>
<reference evidence="1 2" key="1">
    <citation type="submission" date="2021-05" db="EMBL/GenBank/DDBJ databases">
        <title>A Polyphasic approach of four new species of the genus Ohtaekwangia: Ohtaekwangia histidinii sp. nov., Ohtaekwangia cretensis sp. nov., Ohtaekwangia indiensis sp. nov., Ohtaekwangia reichenbachii sp. nov. from diverse environment.</title>
        <authorList>
            <person name="Octaviana S."/>
        </authorList>
    </citation>
    <scope>NUCLEOTIDE SEQUENCE [LARGE SCALE GENOMIC DNA]</scope>
    <source>
        <strain evidence="1 2">PWU20</strain>
    </source>
</reference>
<sequence>MKTNKVVHQFSLFGYQRPVIRLKLGFPRERMLEAKALYEKGDFTACAAIVREFREKLEAFEERLSYGKQ</sequence>
<dbReference type="Proteomes" id="UP000772618">
    <property type="component" value="Unassembled WGS sequence"/>
</dbReference>
<protein>
    <submittedName>
        <fullName evidence="1">Uncharacterized protein</fullName>
    </submittedName>
</protein>
<name>A0ABS5VNA2_9BACT</name>
<gene>
    <name evidence="1" type="ORF">KK060_06555</name>
</gene>
<keyword evidence="2" id="KW-1185">Reference proteome</keyword>
<evidence type="ECO:0000313" key="2">
    <source>
        <dbReference type="Proteomes" id="UP000772618"/>
    </source>
</evidence>
<dbReference type="EMBL" id="JAHESD010000010">
    <property type="protein sequence ID" value="MBT1702932.1"/>
    <property type="molecule type" value="Genomic_DNA"/>
</dbReference>
<dbReference type="RefSeq" id="WP_254152902.1">
    <property type="nucleotide sequence ID" value="NZ_JAHESD010000010.1"/>
</dbReference>
<proteinExistence type="predicted"/>
<accession>A0ABS5VNA2</accession>